<keyword evidence="6" id="KW-0472">Membrane</keyword>
<comment type="subcellular location">
    <subcellularLocation>
        <location evidence="1">Cell outer membrane</location>
        <topology evidence="1">Multi-pass membrane protein</topology>
    </subcellularLocation>
</comment>
<dbReference type="SUPFAM" id="SSF56935">
    <property type="entry name" value="Porins"/>
    <property type="match status" value="1"/>
</dbReference>
<feature type="chain" id="PRO_5042103636" evidence="8">
    <location>
        <begin position="23"/>
        <end position="583"/>
    </location>
</feature>
<evidence type="ECO:0000256" key="1">
    <source>
        <dbReference type="ARBA" id="ARBA00004571"/>
    </source>
</evidence>
<keyword evidence="5 8" id="KW-0732">Signal</keyword>
<reference evidence="9" key="1">
    <citation type="submission" date="2022-11" db="EMBL/GenBank/DDBJ databases">
        <title>The characterization of three novel Bacteroidetes species and genomic analysis of their roles in tidal elemental geochemical cycles.</title>
        <authorList>
            <person name="Ma K.-J."/>
        </authorList>
    </citation>
    <scope>NUCLEOTIDE SEQUENCE</scope>
    <source>
        <strain evidence="9">M415</strain>
    </source>
</reference>
<dbReference type="GO" id="GO:0015344">
    <property type="term" value="F:siderophore uptake transmembrane transporter activity"/>
    <property type="evidence" value="ECO:0007669"/>
    <property type="project" value="TreeGrafter"/>
</dbReference>
<dbReference type="PANTHER" id="PTHR30069:SF29">
    <property type="entry name" value="HEMOGLOBIN AND HEMOGLOBIN-HAPTOGLOBIN-BINDING PROTEIN 1-RELATED"/>
    <property type="match status" value="1"/>
</dbReference>
<dbReference type="GO" id="GO:0044718">
    <property type="term" value="P:siderophore transmembrane transport"/>
    <property type="evidence" value="ECO:0007669"/>
    <property type="project" value="TreeGrafter"/>
</dbReference>
<sequence>MNKNKLFLLMAVLISGTVICEAQETEIGTEEVTVVKPYAPSVSDAFKIRSVPGLIDSIVRKKKKINYSIFSVPVASTFTPAKGRAAGVEKARPEELFNSYASVGLGNYNNALVDFYTSREIDRGNQRLDIGLNHFSSRGDIDDTPLNTDFYNTDLAAYYTKNDRNYSWGANLGANHSLYNWYGLPETVNDPIIIEGIDEKQQYFTLEAGAYLKMEESSVKKAEVQLRRFWDDVESAENRLVFQTVLEFPVTEENLTVAAGLDYLGGSFQNALISNFQNLEGIDYGFMQANINPSLNILRDNLTLNLGANITYGLDTENSESNFYIYPAVRASYRLLDEVAIAYGGVEGELRQNSYHGFVSENPFLAPALVIQPTDHQYDAYVGLKGQLLPNLSYNIKGSYTAENRRPLFKLTPENAFRNDEKAYFYGNSFELFYDDIKTLGIFGEINLDVNRNFSLGLNAEIFDYDTETDNPAWNLPNIQGSLFMDYQIGEKWFLGANLFYVGEREDISAQVVQNVQPQDFPSSIIQLDGFFDANAHLGYRFNNQLSIFAKASNLANNQYQRWANFRVQGLQVLAGATYKFDF</sequence>
<gene>
    <name evidence="9" type="ORF">OO016_13355</name>
</gene>
<evidence type="ECO:0000256" key="6">
    <source>
        <dbReference type="ARBA" id="ARBA00023136"/>
    </source>
</evidence>
<dbReference type="Proteomes" id="UP001207116">
    <property type="component" value="Unassembled WGS sequence"/>
</dbReference>
<dbReference type="RefSeq" id="WP_266014983.1">
    <property type="nucleotide sequence ID" value="NZ_JAPFQP010000004.1"/>
</dbReference>
<organism evidence="9 10">
    <name type="scientific">Lentiprolixibacter aurantiacus</name>
    <dbReference type="NCBI Taxonomy" id="2993939"/>
    <lineage>
        <taxon>Bacteria</taxon>
        <taxon>Pseudomonadati</taxon>
        <taxon>Bacteroidota</taxon>
        <taxon>Flavobacteriia</taxon>
        <taxon>Flavobacteriales</taxon>
        <taxon>Flavobacteriaceae</taxon>
        <taxon>Lentiprolixibacter</taxon>
    </lineage>
</organism>
<evidence type="ECO:0000256" key="3">
    <source>
        <dbReference type="ARBA" id="ARBA00022452"/>
    </source>
</evidence>
<name>A0AAE3MMJ6_9FLAO</name>
<comment type="caution">
    <text evidence="9">The sequence shown here is derived from an EMBL/GenBank/DDBJ whole genome shotgun (WGS) entry which is preliminary data.</text>
</comment>
<evidence type="ECO:0000256" key="2">
    <source>
        <dbReference type="ARBA" id="ARBA00022448"/>
    </source>
</evidence>
<dbReference type="InterPro" id="IPR039426">
    <property type="entry name" value="TonB-dep_rcpt-like"/>
</dbReference>
<dbReference type="EMBL" id="JAPFQP010000004">
    <property type="protein sequence ID" value="MCX2720595.1"/>
    <property type="molecule type" value="Genomic_DNA"/>
</dbReference>
<dbReference type="AlphaFoldDB" id="A0AAE3MMJ6"/>
<keyword evidence="2" id="KW-0813">Transport</keyword>
<evidence type="ECO:0000256" key="7">
    <source>
        <dbReference type="ARBA" id="ARBA00023237"/>
    </source>
</evidence>
<evidence type="ECO:0000256" key="5">
    <source>
        <dbReference type="ARBA" id="ARBA00022729"/>
    </source>
</evidence>
<proteinExistence type="predicted"/>
<keyword evidence="4" id="KW-0812">Transmembrane</keyword>
<keyword evidence="3" id="KW-1134">Transmembrane beta strand</keyword>
<feature type="signal peptide" evidence="8">
    <location>
        <begin position="1"/>
        <end position="22"/>
    </location>
</feature>
<dbReference type="PANTHER" id="PTHR30069">
    <property type="entry name" value="TONB-DEPENDENT OUTER MEMBRANE RECEPTOR"/>
    <property type="match status" value="1"/>
</dbReference>
<evidence type="ECO:0000256" key="4">
    <source>
        <dbReference type="ARBA" id="ARBA00022692"/>
    </source>
</evidence>
<dbReference type="GO" id="GO:0009279">
    <property type="term" value="C:cell outer membrane"/>
    <property type="evidence" value="ECO:0007669"/>
    <property type="project" value="UniProtKB-SubCell"/>
</dbReference>
<accession>A0AAE3MMJ6</accession>
<evidence type="ECO:0000313" key="9">
    <source>
        <dbReference type="EMBL" id="MCX2720595.1"/>
    </source>
</evidence>
<evidence type="ECO:0000256" key="8">
    <source>
        <dbReference type="SAM" id="SignalP"/>
    </source>
</evidence>
<protein>
    <submittedName>
        <fullName evidence="9">TonB-dependent receptor</fullName>
    </submittedName>
</protein>
<dbReference type="InterPro" id="IPR036942">
    <property type="entry name" value="Beta-barrel_TonB_sf"/>
</dbReference>
<keyword evidence="9" id="KW-0675">Receptor</keyword>
<keyword evidence="10" id="KW-1185">Reference proteome</keyword>
<evidence type="ECO:0000313" key="10">
    <source>
        <dbReference type="Proteomes" id="UP001207116"/>
    </source>
</evidence>
<dbReference type="Gene3D" id="2.40.170.20">
    <property type="entry name" value="TonB-dependent receptor, beta-barrel domain"/>
    <property type="match status" value="1"/>
</dbReference>
<keyword evidence="7" id="KW-0998">Cell outer membrane</keyword>